<evidence type="ECO:0000313" key="2">
    <source>
        <dbReference type="EMBL" id="KAK4525676.1"/>
    </source>
</evidence>
<keyword evidence="3" id="KW-1185">Reference proteome</keyword>
<sequence>MDVKETTCYLPTHDQLVQSVNNTRNALNSVVESTSKLLYLYSKRPSLNVAASNPSVDTGQELARSFEEEVKRLQQSVDLLVNNFVQANRFAEEYRHKVEQQDLEESEQCQQITERLTQLSQQIWKKELKLEECKQRLRSFQESISLQNT</sequence>
<dbReference type="EMBL" id="JANCYU010000032">
    <property type="protein sequence ID" value="KAK4525676.1"/>
    <property type="molecule type" value="Genomic_DNA"/>
</dbReference>
<reference evidence="2 3" key="1">
    <citation type="submission" date="2022-07" db="EMBL/GenBank/DDBJ databases">
        <title>Genome-wide signatures of adaptation to extreme environments.</title>
        <authorList>
            <person name="Cho C.H."/>
            <person name="Yoon H.S."/>
        </authorList>
    </citation>
    <scope>NUCLEOTIDE SEQUENCE [LARGE SCALE GENOMIC DNA]</scope>
    <source>
        <strain evidence="2 3">108.79 E11</strain>
    </source>
</reference>
<comment type="caution">
    <text evidence="2">The sequence shown here is derived from an EMBL/GenBank/DDBJ whole genome shotgun (WGS) entry which is preliminary data.</text>
</comment>
<feature type="coiled-coil region" evidence="1">
    <location>
        <begin position="56"/>
        <end position="83"/>
    </location>
</feature>
<dbReference type="AlphaFoldDB" id="A0AAV9IEJ4"/>
<evidence type="ECO:0000313" key="3">
    <source>
        <dbReference type="Proteomes" id="UP001300502"/>
    </source>
</evidence>
<accession>A0AAV9IEJ4</accession>
<organism evidence="2 3">
    <name type="scientific">Galdieria yellowstonensis</name>
    <dbReference type="NCBI Taxonomy" id="3028027"/>
    <lineage>
        <taxon>Eukaryota</taxon>
        <taxon>Rhodophyta</taxon>
        <taxon>Bangiophyceae</taxon>
        <taxon>Galdieriales</taxon>
        <taxon>Galdieriaceae</taxon>
        <taxon>Galdieria</taxon>
    </lineage>
</organism>
<evidence type="ECO:0000256" key="1">
    <source>
        <dbReference type="SAM" id="Coils"/>
    </source>
</evidence>
<dbReference type="Proteomes" id="UP001300502">
    <property type="component" value="Unassembled WGS sequence"/>
</dbReference>
<protein>
    <recommendedName>
        <fullName evidence="4">Mediator of RNA polymerase II transcription subunit 21</fullName>
    </recommendedName>
</protein>
<evidence type="ECO:0008006" key="4">
    <source>
        <dbReference type="Google" id="ProtNLM"/>
    </source>
</evidence>
<gene>
    <name evidence="2" type="ORF">GAYE_SCF15G3585</name>
</gene>
<name>A0AAV9IEJ4_9RHOD</name>
<proteinExistence type="predicted"/>
<keyword evidence="1" id="KW-0175">Coiled coil</keyword>